<dbReference type="EMBL" id="CP013140">
    <property type="protein sequence ID" value="ALN57808.1"/>
    <property type="molecule type" value="Genomic_DNA"/>
</dbReference>
<evidence type="ECO:0000256" key="7">
    <source>
        <dbReference type="RuleBase" id="RU361153"/>
    </source>
</evidence>
<keyword evidence="2 7" id="KW-0378">Hydrolase</keyword>
<dbReference type="KEGG" id="lez:GLE_2459"/>
<evidence type="ECO:0000313" key="11">
    <source>
        <dbReference type="Proteomes" id="UP000061569"/>
    </source>
</evidence>
<dbReference type="InterPro" id="IPR050386">
    <property type="entry name" value="Glycosyl_hydrolase_5"/>
</dbReference>
<feature type="domain" description="Glycoside hydrolase family 5" evidence="9">
    <location>
        <begin position="48"/>
        <end position="341"/>
    </location>
</feature>
<dbReference type="EC" id="3.2.1.4" evidence="10"/>
<dbReference type="Proteomes" id="UP000061569">
    <property type="component" value="Chromosome"/>
</dbReference>
<dbReference type="GO" id="GO:0008422">
    <property type="term" value="F:beta-glucosidase activity"/>
    <property type="evidence" value="ECO:0007669"/>
    <property type="project" value="TreeGrafter"/>
</dbReference>
<dbReference type="Gene3D" id="3.20.20.80">
    <property type="entry name" value="Glycosidases"/>
    <property type="match status" value="1"/>
</dbReference>
<organism evidence="10 11">
    <name type="scientific">Lysobacter enzymogenes</name>
    <dbReference type="NCBI Taxonomy" id="69"/>
    <lineage>
        <taxon>Bacteria</taxon>
        <taxon>Pseudomonadati</taxon>
        <taxon>Pseudomonadota</taxon>
        <taxon>Gammaproteobacteria</taxon>
        <taxon>Lysobacterales</taxon>
        <taxon>Lysobacteraceae</taxon>
        <taxon>Lysobacter</taxon>
    </lineage>
</organism>
<keyword evidence="5 7" id="KW-0326">Glycosidase</keyword>
<reference evidence="10 11" key="1">
    <citation type="submission" date="2015-11" db="EMBL/GenBank/DDBJ databases">
        <title>Genome sequences of Lysobacter enzymogenes strain C3 and Lysobacter antibioticus ATCC 29479.</title>
        <authorList>
            <person name="Kobayashi D.Y."/>
        </authorList>
    </citation>
    <scope>NUCLEOTIDE SEQUENCE [LARGE SCALE GENOMIC DNA]</scope>
    <source>
        <strain evidence="10 11">C3</strain>
    </source>
</reference>
<dbReference type="PANTHER" id="PTHR31297:SF41">
    <property type="entry name" value="ENDOGLUCANASE, PUTATIVE (AFU_ORTHOLOGUE AFUA_5G01830)-RELATED"/>
    <property type="match status" value="1"/>
</dbReference>
<dbReference type="STRING" id="69.GLE_2459"/>
<dbReference type="PROSITE" id="PS51257">
    <property type="entry name" value="PROKAR_LIPOPROTEIN"/>
    <property type="match status" value="1"/>
</dbReference>
<evidence type="ECO:0000256" key="8">
    <source>
        <dbReference type="SAM" id="MobiDB-lite"/>
    </source>
</evidence>
<keyword evidence="6" id="KW-0624">Polysaccharide degradation</keyword>
<dbReference type="GO" id="GO:0005576">
    <property type="term" value="C:extracellular region"/>
    <property type="evidence" value="ECO:0007669"/>
    <property type="project" value="TreeGrafter"/>
</dbReference>
<dbReference type="GO" id="GO:0008810">
    <property type="term" value="F:cellulase activity"/>
    <property type="evidence" value="ECO:0007669"/>
    <property type="project" value="UniProtKB-EC"/>
</dbReference>
<dbReference type="GO" id="GO:0009986">
    <property type="term" value="C:cell surface"/>
    <property type="evidence" value="ECO:0007669"/>
    <property type="project" value="TreeGrafter"/>
</dbReference>
<keyword evidence="3" id="KW-0136">Cellulose degradation</keyword>
<keyword evidence="4" id="KW-0119">Carbohydrate metabolism</keyword>
<evidence type="ECO:0000256" key="1">
    <source>
        <dbReference type="ARBA" id="ARBA00005641"/>
    </source>
</evidence>
<evidence type="ECO:0000256" key="3">
    <source>
        <dbReference type="ARBA" id="ARBA00023001"/>
    </source>
</evidence>
<dbReference type="SUPFAM" id="SSF51445">
    <property type="entry name" value="(Trans)glycosidases"/>
    <property type="match status" value="1"/>
</dbReference>
<evidence type="ECO:0000259" key="9">
    <source>
        <dbReference type="Pfam" id="PF00150"/>
    </source>
</evidence>
<name>A0A0S2DH87_LYSEN</name>
<dbReference type="OrthoDB" id="9800955at2"/>
<evidence type="ECO:0000256" key="6">
    <source>
        <dbReference type="ARBA" id="ARBA00023326"/>
    </source>
</evidence>
<dbReference type="GO" id="GO:0030245">
    <property type="term" value="P:cellulose catabolic process"/>
    <property type="evidence" value="ECO:0007669"/>
    <property type="project" value="UniProtKB-KW"/>
</dbReference>
<evidence type="ECO:0000313" key="10">
    <source>
        <dbReference type="EMBL" id="ALN57808.1"/>
    </source>
</evidence>
<accession>A0A0S2DH87</accession>
<proteinExistence type="inferred from homology"/>
<evidence type="ECO:0000256" key="5">
    <source>
        <dbReference type="ARBA" id="ARBA00023295"/>
    </source>
</evidence>
<protein>
    <submittedName>
        <fullName evidence="10">Cellulase</fullName>
        <ecNumber evidence="10">3.2.1.4</ecNumber>
    </submittedName>
</protein>
<dbReference type="InterPro" id="IPR017853">
    <property type="entry name" value="GH"/>
</dbReference>
<sequence>MRARRRRGLALGAGLALWLLACAAVEAMPLRRGVALSRWFEASAGAPVSAAELRALRAAGFDHVRIPVDPVSLGWSPRRGPKLDDARLRAAIDAALAAGLDAIVDLHPREQTKQAIERGGEWADGYVALWKALAADWKTLPTQRVAFELFNEPGFYGWTGGLAWSRYQQRLVAAVRGVDRERVLIVSGRKGGSLEGLVELAPLDDDKLIYSFHYYLPYVFTHQGASWMRGDEWTTAGHWRSVRYPAKAAQARLPHTDGGVGRDRARDEIADYFRDGWDRERIAAQWRPLREWAGKHKVRVHCGEFGTIREGVDPDSRYRWIGDVRALAEAEGWGWSVWNYADDFGLTANSNTTGAPRGALEPAALRALGLDARGRGSPAATRTRGQSSPPEPRQGAR</sequence>
<dbReference type="Pfam" id="PF00150">
    <property type="entry name" value="Cellulase"/>
    <property type="match status" value="1"/>
</dbReference>
<comment type="similarity">
    <text evidence="1 7">Belongs to the glycosyl hydrolase 5 (cellulase A) family.</text>
</comment>
<gene>
    <name evidence="10" type="ORF">GLE_2459</name>
</gene>
<feature type="region of interest" description="Disordered" evidence="8">
    <location>
        <begin position="371"/>
        <end position="397"/>
    </location>
</feature>
<evidence type="ECO:0000256" key="4">
    <source>
        <dbReference type="ARBA" id="ARBA00023277"/>
    </source>
</evidence>
<dbReference type="PANTHER" id="PTHR31297">
    <property type="entry name" value="GLUCAN ENDO-1,6-BETA-GLUCOSIDASE B"/>
    <property type="match status" value="1"/>
</dbReference>
<evidence type="ECO:0000256" key="2">
    <source>
        <dbReference type="ARBA" id="ARBA00022801"/>
    </source>
</evidence>
<dbReference type="AlphaFoldDB" id="A0A0S2DH87"/>
<dbReference type="InterPro" id="IPR001547">
    <property type="entry name" value="Glyco_hydro_5"/>
</dbReference>
<dbReference type="PATRIC" id="fig|69.6.peg.2421"/>